<feature type="compositionally biased region" description="Basic residues" evidence="1">
    <location>
        <begin position="467"/>
        <end position="477"/>
    </location>
</feature>
<dbReference type="OrthoDB" id="2804607at2759"/>
<dbReference type="EMBL" id="LUGG01000002">
    <property type="protein sequence ID" value="OBZ77878.1"/>
    <property type="molecule type" value="Genomic_DNA"/>
</dbReference>
<organism evidence="2 3">
    <name type="scientific">Grifola frondosa</name>
    <name type="common">Maitake</name>
    <name type="synonym">Polyporus frondosus</name>
    <dbReference type="NCBI Taxonomy" id="5627"/>
    <lineage>
        <taxon>Eukaryota</taxon>
        <taxon>Fungi</taxon>
        <taxon>Dikarya</taxon>
        <taxon>Basidiomycota</taxon>
        <taxon>Agaricomycotina</taxon>
        <taxon>Agaricomycetes</taxon>
        <taxon>Polyporales</taxon>
        <taxon>Grifolaceae</taxon>
        <taxon>Grifola</taxon>
    </lineage>
</organism>
<reference evidence="2 3" key="1">
    <citation type="submission" date="2016-03" db="EMBL/GenBank/DDBJ databases">
        <title>Whole genome sequencing of Grifola frondosa 9006-11.</title>
        <authorList>
            <person name="Min B."/>
            <person name="Park H."/>
            <person name="Kim J.-G."/>
            <person name="Cho H."/>
            <person name="Oh Y.-L."/>
            <person name="Kong W.-S."/>
            <person name="Choi I.-G."/>
        </authorList>
    </citation>
    <scope>NUCLEOTIDE SEQUENCE [LARGE SCALE GENOMIC DNA]</scope>
    <source>
        <strain evidence="2 3">9006-11</strain>
    </source>
</reference>
<feature type="compositionally biased region" description="Acidic residues" evidence="1">
    <location>
        <begin position="1031"/>
        <end position="1045"/>
    </location>
</feature>
<name>A0A1C7MM22_GRIFR</name>
<sequence length="1258" mass="139723">MTATPKANTYNLDTSVLPLPPSSFSRSGSFVSSLSPSLCPLFSAGTRRALSGSIRRPNFTTCSIARVLRAQLSLDMSLADRGRILEGKREIWEAAKQQPRVEKLKASDCRCLAEWSDEWWISSPNMSFVPQVPVHLPDQVFAMGADAMYGAFELFKWPQIYDERYPHGIGAPGNPDLFRNLHLVSFPMEDDVGVLPVFADADAAWWHFTNHEFEVCADIPGAQVGYLRPAAIERLRAAITEQLLDDRLRFILRQTQRLQSALVHLVEIPMSTFDVAQWFREVQRLLLEVRGWLIYTDILAPRLVTPNFHDEEHVLPLRGVFTGRLTVAETLFRCGVPVWWVRPAYTLTTATVIMRIHAVIPPSVHFNLKQQMKHGKHSQQAPTWLQASTFDGLSESIGRQLSRISLSGRPMLHKVAPVWEASAGPELAVSGGDGMDKSLVAVPQGHSVGADAHGSCDAANAPLGANKKSRKKRRKAKSAPGGHPTSSAFVSPPAPAYAVPALGLGLEPAQPGPPQWVPRVCTGWTVALRSLTDLPKPDRSRSHGNDFTTGCVYECTLSRKSQPTTSGKVLMTTLQWRIALEGKYYAIPYRPSIVKPASTPAEIALLPQGPPADPTKQKRTRETEDGVVEAPVKCEEKRRYRRIVDRIDISVRFGVHAHFAPYQPELTVPSWGMFCVTRAVADTDSVLWAEVIWEIALMNFRLELLDVDRDLLPALYAQEDSSAAAARQHELLEIWGIKGFLRPMWMETDSVDELSADDWEVRREAFVRWAHVMQTWPGIDLQWDASTLRDRVEYDRFEAQVISVYCRIFYATRSRLPTVPLARPASLHRHLRGAARLMDITEESLSPDVSRAAHINVQSSAPERVDVSTRSQADAASSAASSAACASPSHDDEATLSRLAATPPILLRPPHSQQPSVFLPQEIGWLDALLLSWGYYDDPKVFVCDFEQDFEQVCGNPAARATWIRGKVAWLAQGDLILDTIEKFLADGGPMHTRYIAPLVDEAALQLERTGMGSTLMEVPSRVADEGERMSDEDDSDSEGEGEGDDGPHADIATTIPSGGSTSSAPKRKSTRQGGRSRTKKGAGWGEVNNLTIDLPSTYPAILLAQPSLRAATALEMKFRKQEADDALDDTRTHLITAFSFKHQRCHVSGQIQNTRAIRKIRRKQQAVGRAADTYRRARRAMIALGLPEDDGRYRALKTTDVVPFVMYTEEEQLGDSRKVPSWIWGDFSFVENQSEGAIKNFLADGEYADFLSQSCLM</sequence>
<feature type="region of interest" description="Disordered" evidence="1">
    <location>
        <begin position="1015"/>
        <end position="1084"/>
    </location>
</feature>
<feature type="compositionally biased region" description="Basic residues" evidence="1">
    <location>
        <begin position="1066"/>
        <end position="1081"/>
    </location>
</feature>
<keyword evidence="3" id="KW-1185">Reference proteome</keyword>
<evidence type="ECO:0000256" key="1">
    <source>
        <dbReference type="SAM" id="MobiDB-lite"/>
    </source>
</evidence>
<feature type="compositionally biased region" description="Polar residues" evidence="1">
    <location>
        <begin position="1055"/>
        <end position="1065"/>
    </location>
</feature>
<dbReference type="STRING" id="5627.A0A1C7MM22"/>
<proteinExistence type="predicted"/>
<evidence type="ECO:0000313" key="2">
    <source>
        <dbReference type="EMBL" id="OBZ77878.1"/>
    </source>
</evidence>
<protein>
    <submittedName>
        <fullName evidence="2">Uncharacterized protein</fullName>
    </submittedName>
</protein>
<feature type="region of interest" description="Disordered" evidence="1">
    <location>
        <begin position="452"/>
        <end position="491"/>
    </location>
</feature>
<dbReference type="AlphaFoldDB" id="A0A1C7MM22"/>
<evidence type="ECO:0000313" key="3">
    <source>
        <dbReference type="Proteomes" id="UP000092993"/>
    </source>
</evidence>
<gene>
    <name evidence="2" type="ORF">A0H81_01585</name>
</gene>
<comment type="caution">
    <text evidence="2">The sequence shown here is derived from an EMBL/GenBank/DDBJ whole genome shotgun (WGS) entry which is preliminary data.</text>
</comment>
<feature type="region of interest" description="Disordered" evidence="1">
    <location>
        <begin position="604"/>
        <end position="626"/>
    </location>
</feature>
<dbReference type="Proteomes" id="UP000092993">
    <property type="component" value="Unassembled WGS sequence"/>
</dbReference>
<accession>A0A1C7MM22</accession>